<evidence type="ECO:0000313" key="6">
    <source>
        <dbReference type="Proteomes" id="UP001195914"/>
    </source>
</evidence>
<proteinExistence type="inferred from homology"/>
<dbReference type="Proteomes" id="UP001195914">
    <property type="component" value="Unassembled WGS sequence"/>
</dbReference>
<dbReference type="InterPro" id="IPR034904">
    <property type="entry name" value="FSCA_dom_sf"/>
</dbReference>
<name>A0AAD9G7F7_BABDI</name>
<dbReference type="GO" id="GO:0051604">
    <property type="term" value="P:protein maturation"/>
    <property type="evidence" value="ECO:0007669"/>
    <property type="project" value="InterPro"/>
</dbReference>
<accession>A0AAD9G7F7</accession>
<comment type="similarity">
    <text evidence="1">Belongs to the MIP18 family.</text>
</comment>
<reference evidence="5" key="1">
    <citation type="journal article" date="2014" name="Nucleic Acids Res.">
        <title>The evolutionary dynamics of variant antigen genes in Babesia reveal a history of genomic innovation underlying host-parasite interaction.</title>
        <authorList>
            <person name="Jackson A.P."/>
            <person name="Otto T.D."/>
            <person name="Darby A."/>
            <person name="Ramaprasad A."/>
            <person name="Xia D."/>
            <person name="Echaide I.E."/>
            <person name="Farber M."/>
            <person name="Gahlot S."/>
            <person name="Gamble J."/>
            <person name="Gupta D."/>
            <person name="Gupta Y."/>
            <person name="Jackson L."/>
            <person name="Malandrin L."/>
            <person name="Malas T.B."/>
            <person name="Moussa E."/>
            <person name="Nair M."/>
            <person name="Reid A.J."/>
            <person name="Sanders M."/>
            <person name="Sharma J."/>
            <person name="Tracey A."/>
            <person name="Quail M.A."/>
            <person name="Weir W."/>
            <person name="Wastling J.M."/>
            <person name="Hall N."/>
            <person name="Willadsen P."/>
            <person name="Lingelbach K."/>
            <person name="Shiels B."/>
            <person name="Tait A."/>
            <person name="Berriman M."/>
            <person name="Allred D.R."/>
            <person name="Pain A."/>
        </authorList>
    </citation>
    <scope>NUCLEOTIDE SEQUENCE</scope>
    <source>
        <strain evidence="5">1802A</strain>
    </source>
</reference>
<evidence type="ECO:0000256" key="1">
    <source>
        <dbReference type="ARBA" id="ARBA00010381"/>
    </source>
</evidence>
<evidence type="ECO:0000259" key="4">
    <source>
        <dbReference type="Pfam" id="PF01883"/>
    </source>
</evidence>
<feature type="region of interest" description="Disordered" evidence="3">
    <location>
        <begin position="1"/>
        <end position="21"/>
    </location>
</feature>
<dbReference type="Pfam" id="PF01883">
    <property type="entry name" value="FeS_assembly_P"/>
    <property type="match status" value="1"/>
</dbReference>
<dbReference type="GO" id="GO:0007059">
    <property type="term" value="P:chromosome segregation"/>
    <property type="evidence" value="ECO:0007669"/>
    <property type="project" value="UniProtKB-KW"/>
</dbReference>
<protein>
    <recommendedName>
        <fullName evidence="4">MIP18 family-like domain-containing protein</fullName>
    </recommendedName>
</protein>
<evidence type="ECO:0000256" key="3">
    <source>
        <dbReference type="SAM" id="MobiDB-lite"/>
    </source>
</evidence>
<dbReference type="PANTHER" id="PTHR12377:SF0">
    <property type="entry name" value="CYTOSOLIC IRON-SULFUR ASSEMBLY COMPONENT 2B"/>
    <property type="match status" value="1"/>
</dbReference>
<organism evidence="5 6">
    <name type="scientific">Babesia divergens</name>
    <dbReference type="NCBI Taxonomy" id="32595"/>
    <lineage>
        <taxon>Eukaryota</taxon>
        <taxon>Sar</taxon>
        <taxon>Alveolata</taxon>
        <taxon>Apicomplexa</taxon>
        <taxon>Aconoidasida</taxon>
        <taxon>Piroplasmida</taxon>
        <taxon>Babesiidae</taxon>
        <taxon>Babesia</taxon>
    </lineage>
</organism>
<dbReference type="SUPFAM" id="SSF117916">
    <property type="entry name" value="Fe-S cluster assembly (FSCA) domain-like"/>
    <property type="match status" value="1"/>
</dbReference>
<dbReference type="PANTHER" id="PTHR12377">
    <property type="entry name" value="CYTOSOLIC IRON-SULFUR ASSEMBLY COMPONENT 2B-RELATED"/>
    <property type="match status" value="1"/>
</dbReference>
<evidence type="ECO:0000256" key="2">
    <source>
        <dbReference type="ARBA" id="ARBA00022829"/>
    </source>
</evidence>
<dbReference type="AlphaFoldDB" id="A0AAD9G7F7"/>
<keyword evidence="6" id="KW-1185">Reference proteome</keyword>
<sequence>MDNTNPVLYKSSSSLSTTQSDKRLLDDKRGATLFHIHKAIGFNATVESSEGTSPTKGLFHPTTEFQPFEASEIFDIIRNIKDPEYSYTLEALKIVEEENIHIDNDNSIVTVHFTPTVPHCSQVRITVESEVTELQATIIGLMIYVKLYQSLPPHYKIDVQITEGRYIFTWKQSYVSAGSHNNEHTINKQLLDKERVTAALENPVLLEMINDGIYHVDGMEDALITI</sequence>
<gene>
    <name evidence="5" type="ORF">X943_002960</name>
</gene>
<dbReference type="EMBL" id="JAHBMH010000073">
    <property type="protein sequence ID" value="KAK1933274.1"/>
    <property type="molecule type" value="Genomic_DNA"/>
</dbReference>
<feature type="domain" description="MIP18 family-like" evidence="4">
    <location>
        <begin position="72"/>
        <end position="134"/>
    </location>
</feature>
<dbReference type="InterPro" id="IPR002744">
    <property type="entry name" value="MIP18-like"/>
</dbReference>
<keyword evidence="2" id="KW-0159">Chromosome partition</keyword>
<dbReference type="Gene3D" id="6.10.250.1280">
    <property type="match status" value="1"/>
</dbReference>
<dbReference type="Gene3D" id="3.30.300.130">
    <property type="entry name" value="Fe-S cluster assembly (FSCA)"/>
    <property type="match status" value="1"/>
</dbReference>
<comment type="caution">
    <text evidence="5">The sequence shown here is derived from an EMBL/GenBank/DDBJ whole genome shotgun (WGS) entry which is preliminary data.</text>
</comment>
<evidence type="ECO:0000313" key="5">
    <source>
        <dbReference type="EMBL" id="KAK1933274.1"/>
    </source>
</evidence>
<reference evidence="5" key="2">
    <citation type="submission" date="2021-05" db="EMBL/GenBank/DDBJ databases">
        <authorList>
            <person name="Pain A."/>
        </authorList>
    </citation>
    <scope>NUCLEOTIDE SEQUENCE</scope>
    <source>
        <strain evidence="5">1802A</strain>
    </source>
</reference>
<dbReference type="InterPro" id="IPR039796">
    <property type="entry name" value="MIP18"/>
</dbReference>